<protein>
    <recommendedName>
        <fullName evidence="1">DUF6531 domain-containing protein</fullName>
    </recommendedName>
</protein>
<organism evidence="2 3">
    <name type="scientific">Dyella acidisoli</name>
    <dbReference type="NCBI Taxonomy" id="1867834"/>
    <lineage>
        <taxon>Bacteria</taxon>
        <taxon>Pseudomonadati</taxon>
        <taxon>Pseudomonadota</taxon>
        <taxon>Gammaproteobacteria</taxon>
        <taxon>Lysobacterales</taxon>
        <taxon>Rhodanobacteraceae</taxon>
        <taxon>Dyella</taxon>
    </lineage>
</organism>
<dbReference type="Gene3D" id="2.180.10.10">
    <property type="entry name" value="RHS repeat-associated core"/>
    <property type="match status" value="2"/>
</dbReference>
<dbReference type="RefSeq" id="WP_284321188.1">
    <property type="nucleotide sequence ID" value="NZ_BSOB01000018.1"/>
</dbReference>
<dbReference type="Gene3D" id="3.90.930.1">
    <property type="match status" value="1"/>
</dbReference>
<proteinExistence type="predicted"/>
<dbReference type="InterPro" id="IPR050708">
    <property type="entry name" value="T6SS_VgrG/RHS"/>
</dbReference>
<dbReference type="InterPro" id="IPR031325">
    <property type="entry name" value="RHS_repeat"/>
</dbReference>
<evidence type="ECO:0000313" key="3">
    <source>
        <dbReference type="Proteomes" id="UP001156670"/>
    </source>
</evidence>
<comment type="caution">
    <text evidence="2">The sequence shown here is derived from an EMBL/GenBank/DDBJ whole genome shotgun (WGS) entry which is preliminary data.</text>
</comment>
<dbReference type="PANTHER" id="PTHR32305:SF15">
    <property type="entry name" value="PROTEIN RHSA-RELATED"/>
    <property type="match status" value="1"/>
</dbReference>
<gene>
    <name evidence="2" type="ORF">GCM10007901_24260</name>
</gene>
<dbReference type="InterPro" id="IPR045351">
    <property type="entry name" value="DUF6531"/>
</dbReference>
<reference evidence="3" key="1">
    <citation type="journal article" date="2019" name="Int. J. Syst. Evol. Microbiol.">
        <title>The Global Catalogue of Microorganisms (GCM) 10K type strain sequencing project: providing services to taxonomists for standard genome sequencing and annotation.</title>
        <authorList>
            <consortium name="The Broad Institute Genomics Platform"/>
            <consortium name="The Broad Institute Genome Sequencing Center for Infectious Disease"/>
            <person name="Wu L."/>
            <person name="Ma J."/>
        </authorList>
    </citation>
    <scope>NUCLEOTIDE SEQUENCE [LARGE SCALE GENOMIC DNA]</scope>
    <source>
        <strain evidence="3">NBRC 111980</strain>
    </source>
</reference>
<name>A0ABQ5XP23_9GAMM</name>
<accession>A0ABQ5XP23</accession>
<dbReference type="PANTHER" id="PTHR32305">
    <property type="match status" value="1"/>
</dbReference>
<sequence length="706" mass="75488">MTDSGGSRTNIIGVYDCSYNPSKNVGSVGHGSPLVGDPINAAIGNKFLEEVDYEGGPWLTFRRDYNSYQSSLSAIGYLWRHSFDRSLTLIGNPITQINLLRPDGTQELFTQTNNVWTSDSASIDTLTANANAQGAVVGYTVFDGASRHFDNFNAAGVLQSETDETGNGITLTYSTSSTPTSIAPKSGLLITVTDPNGRQLHLTYNSSGNVSQVTQPDGGVLAYTYDSSNNLASVQYPDGKTKQYVYNESSLTGGNSLPNAMTGIIDEASSRYANTAYNSYGQAISSSFAGNAFTTQITYNSDGSSTVQYSLGQSVNLSFAWVNGFNRVSSASASCNPSCNQPWKTLTYDSNSNPASYTDFNGNVTTTTYDPYWLLNQRIEASGTSNQRTTNLTWNDTLRLPLSKTISDANGTLVTSTQWVYNNLGQALAKCDIDASNSAASGYSCSNSGTTPSGVRRWTYTYCNAIDSMQCPLIGLMLTATGPRADTTQTTAYNYYMNSSAANCGTPGAACYQTGDLHTVTDPQGHVTTIGSYDADGRITRVIDANGINTDMTYTPRGWLASRNVGGATTSFTYTPYGAVQTVTDPDGVITTYSYDAAHRLAKVTDSQGNYIQYTLDAAGNKTAEQVFDSSGTSRKSLTRTFNALGQLTKTIDGLNHTVFDASASGSYDANGNLVQSADGLGIQRQLGYDALNRLVQTLDNYNGTN</sequence>
<dbReference type="EMBL" id="BSOB01000018">
    <property type="protein sequence ID" value="GLQ93475.1"/>
    <property type="molecule type" value="Genomic_DNA"/>
</dbReference>
<dbReference type="Pfam" id="PF05593">
    <property type="entry name" value="RHS_repeat"/>
    <property type="match status" value="4"/>
</dbReference>
<dbReference type="InterPro" id="IPR006530">
    <property type="entry name" value="YD"/>
</dbReference>
<dbReference type="Proteomes" id="UP001156670">
    <property type="component" value="Unassembled WGS sequence"/>
</dbReference>
<dbReference type="Pfam" id="PF20148">
    <property type="entry name" value="DUF6531"/>
    <property type="match status" value="1"/>
</dbReference>
<evidence type="ECO:0000313" key="2">
    <source>
        <dbReference type="EMBL" id="GLQ93475.1"/>
    </source>
</evidence>
<feature type="domain" description="DUF6531" evidence="1">
    <location>
        <begin position="36"/>
        <end position="109"/>
    </location>
</feature>
<keyword evidence="3" id="KW-1185">Reference proteome</keyword>
<evidence type="ECO:0000259" key="1">
    <source>
        <dbReference type="Pfam" id="PF20148"/>
    </source>
</evidence>
<dbReference type="NCBIfam" id="TIGR01643">
    <property type="entry name" value="YD_repeat_2x"/>
    <property type="match status" value="5"/>
</dbReference>